<accession>A0A4Q9QJV9</accession>
<organism evidence="1 2">
    <name type="scientific">Phytopseudomonas daroniae</name>
    <dbReference type="NCBI Taxonomy" id="2487519"/>
    <lineage>
        <taxon>Bacteria</taxon>
        <taxon>Pseudomonadati</taxon>
        <taxon>Pseudomonadota</taxon>
        <taxon>Gammaproteobacteria</taxon>
        <taxon>Pseudomonadales</taxon>
        <taxon>Pseudomonadaceae</taxon>
        <taxon>Phytopseudomonas</taxon>
    </lineage>
</organism>
<keyword evidence="2" id="KW-1185">Reference proteome</keyword>
<reference evidence="1 2" key="1">
    <citation type="submission" date="2018-06" db="EMBL/GenBank/DDBJ databases">
        <title>Three novel Pseudomonas species isolated from symptomatic oak.</title>
        <authorList>
            <person name="Bueno-Gonzalez V."/>
            <person name="Brady C."/>
        </authorList>
    </citation>
    <scope>NUCLEOTIDE SEQUENCE [LARGE SCALE GENOMIC DNA]</scope>
    <source>
        <strain evidence="1 2">P9A</strain>
    </source>
</reference>
<evidence type="ECO:0000313" key="1">
    <source>
        <dbReference type="EMBL" id="TBU75795.1"/>
    </source>
</evidence>
<protein>
    <submittedName>
        <fullName evidence="1">Uncharacterized protein</fullName>
    </submittedName>
</protein>
<dbReference type="AlphaFoldDB" id="A0A4Q9QJV9"/>
<dbReference type="EMBL" id="QJUI01000015">
    <property type="protein sequence ID" value="TBU75795.1"/>
    <property type="molecule type" value="Genomic_DNA"/>
</dbReference>
<sequence length="84" mass="9006">MSSDQMETLWAEQRSGILAEALGISREEVDQWVIEDYPDTDADGSVSGHIVEISDEAPPSLVEKLGGTTVRLAALSFKEGLEGA</sequence>
<dbReference type="OrthoDB" id="6997482at2"/>
<gene>
    <name evidence="1" type="ORF">DNK06_17685</name>
</gene>
<name>A0A4Q9QJV9_9GAMM</name>
<dbReference type="Proteomes" id="UP000292302">
    <property type="component" value="Unassembled WGS sequence"/>
</dbReference>
<comment type="caution">
    <text evidence="1">The sequence shown here is derived from an EMBL/GenBank/DDBJ whole genome shotgun (WGS) entry which is preliminary data.</text>
</comment>
<dbReference type="RefSeq" id="WP_131181318.1">
    <property type="nucleotide sequence ID" value="NZ_QJUI01000015.1"/>
</dbReference>
<evidence type="ECO:0000313" key="2">
    <source>
        <dbReference type="Proteomes" id="UP000292302"/>
    </source>
</evidence>
<proteinExistence type="predicted"/>